<keyword evidence="3" id="KW-1185">Reference proteome</keyword>
<name>A0A7D6Z7K6_9NOCA</name>
<dbReference type="Proteomes" id="UP000515512">
    <property type="component" value="Chromosome"/>
</dbReference>
<reference evidence="2 3" key="1">
    <citation type="submission" date="2020-07" db="EMBL/GenBank/DDBJ databases">
        <authorList>
            <person name="Zhuang K."/>
            <person name="Ran Y."/>
        </authorList>
    </citation>
    <scope>NUCLEOTIDE SEQUENCE [LARGE SCALE GENOMIC DNA]</scope>
    <source>
        <strain evidence="2 3">WCH-YHL-001</strain>
    </source>
</reference>
<protein>
    <submittedName>
        <fullName evidence="2">Uncharacterized protein</fullName>
    </submittedName>
</protein>
<feature type="transmembrane region" description="Helical" evidence="1">
    <location>
        <begin position="102"/>
        <end position="119"/>
    </location>
</feature>
<evidence type="ECO:0000256" key="1">
    <source>
        <dbReference type="SAM" id="Phobius"/>
    </source>
</evidence>
<dbReference type="EMBL" id="CP059399">
    <property type="protein sequence ID" value="QLY28908.1"/>
    <property type="molecule type" value="Genomic_DNA"/>
</dbReference>
<dbReference type="KEGG" id="nhu:H0264_26755"/>
<dbReference type="RefSeq" id="WP_181580114.1">
    <property type="nucleotide sequence ID" value="NZ_CP059399.1"/>
</dbReference>
<keyword evidence="1" id="KW-0812">Transmembrane</keyword>
<proteinExistence type="predicted"/>
<organism evidence="2 3">
    <name type="scientific">Nocardia huaxiensis</name>
    <dbReference type="NCBI Taxonomy" id="2755382"/>
    <lineage>
        <taxon>Bacteria</taxon>
        <taxon>Bacillati</taxon>
        <taxon>Actinomycetota</taxon>
        <taxon>Actinomycetes</taxon>
        <taxon>Mycobacteriales</taxon>
        <taxon>Nocardiaceae</taxon>
        <taxon>Nocardia</taxon>
    </lineage>
</organism>
<sequence>MAWPRMVWLVLAVGTAVWGAAFVAAEPMYQVSSCEIVHVDAACNGSVLAYYGAGLGVLLAVPVGLCLLPALPGLSRCSWVVAGAILLLSVLALPMTGSMFGVLSYYLPVGVAALVAAGLQRRSAE</sequence>
<evidence type="ECO:0000313" key="3">
    <source>
        <dbReference type="Proteomes" id="UP000515512"/>
    </source>
</evidence>
<feature type="transmembrane region" description="Helical" evidence="1">
    <location>
        <begin position="78"/>
        <end position="96"/>
    </location>
</feature>
<dbReference type="AlphaFoldDB" id="A0A7D6Z7K6"/>
<feature type="transmembrane region" description="Helical" evidence="1">
    <location>
        <begin position="49"/>
        <end position="71"/>
    </location>
</feature>
<gene>
    <name evidence="2" type="ORF">H0264_26755</name>
</gene>
<evidence type="ECO:0000313" key="2">
    <source>
        <dbReference type="EMBL" id="QLY28908.1"/>
    </source>
</evidence>
<keyword evidence="1" id="KW-1133">Transmembrane helix</keyword>
<keyword evidence="1" id="KW-0472">Membrane</keyword>
<accession>A0A7D6Z7K6</accession>